<feature type="compositionally biased region" description="Basic and acidic residues" evidence="3">
    <location>
        <begin position="452"/>
        <end position="463"/>
    </location>
</feature>
<accession>A0A9Q1ISV2</accession>
<evidence type="ECO:0000256" key="3">
    <source>
        <dbReference type="SAM" id="MobiDB-lite"/>
    </source>
</evidence>
<feature type="compositionally biased region" description="Basic and acidic residues" evidence="3">
    <location>
        <begin position="299"/>
        <end position="315"/>
    </location>
</feature>
<feature type="compositionally biased region" description="Low complexity" evidence="3">
    <location>
        <begin position="385"/>
        <end position="398"/>
    </location>
</feature>
<feature type="compositionally biased region" description="Acidic residues" evidence="3">
    <location>
        <begin position="16"/>
        <end position="25"/>
    </location>
</feature>
<feature type="compositionally biased region" description="Basic and acidic residues" evidence="3">
    <location>
        <begin position="242"/>
        <end position="255"/>
    </location>
</feature>
<reference evidence="5" key="1">
    <citation type="journal article" date="2023" name="Science">
        <title>Genome structures resolve the early diversification of teleost fishes.</title>
        <authorList>
            <person name="Parey E."/>
            <person name="Louis A."/>
            <person name="Montfort J."/>
            <person name="Bouchez O."/>
            <person name="Roques C."/>
            <person name="Iampietro C."/>
            <person name="Lluch J."/>
            <person name="Castinel A."/>
            <person name="Donnadieu C."/>
            <person name="Desvignes T."/>
            <person name="Floi Bucao C."/>
            <person name="Jouanno E."/>
            <person name="Wen M."/>
            <person name="Mejri S."/>
            <person name="Dirks R."/>
            <person name="Jansen H."/>
            <person name="Henkel C."/>
            <person name="Chen W.J."/>
            <person name="Zahm M."/>
            <person name="Cabau C."/>
            <person name="Klopp C."/>
            <person name="Thompson A.W."/>
            <person name="Robinson-Rechavi M."/>
            <person name="Braasch I."/>
            <person name="Lecointre G."/>
            <person name="Bobe J."/>
            <person name="Postlethwait J.H."/>
            <person name="Berthelot C."/>
            <person name="Roest Crollius H."/>
            <person name="Guiguen Y."/>
        </authorList>
    </citation>
    <scope>NUCLEOTIDE SEQUENCE</scope>
    <source>
        <strain evidence="5">WJC10195</strain>
    </source>
</reference>
<name>A0A9Q1ISV2_SYNKA</name>
<dbReference type="AlphaFoldDB" id="A0A9Q1ISV2"/>
<dbReference type="Gene3D" id="2.40.50.40">
    <property type="match status" value="1"/>
</dbReference>
<feature type="domain" description="Chromo" evidence="4">
    <location>
        <begin position="26"/>
        <end position="76"/>
    </location>
</feature>
<comment type="subcellular location">
    <subcellularLocation>
        <location evidence="1">Nucleus</location>
    </subcellularLocation>
</comment>
<gene>
    <name evidence="5" type="ORF">SKAU_G00260770</name>
</gene>
<proteinExistence type="predicted"/>
<feature type="compositionally biased region" description="Basic and acidic residues" evidence="3">
    <location>
        <begin position="215"/>
        <end position="224"/>
    </location>
</feature>
<keyword evidence="2" id="KW-0539">Nucleus</keyword>
<feature type="compositionally biased region" description="Basic and acidic residues" evidence="3">
    <location>
        <begin position="1"/>
        <end position="15"/>
    </location>
</feature>
<dbReference type="InterPro" id="IPR016197">
    <property type="entry name" value="Chromo-like_dom_sf"/>
</dbReference>
<feature type="compositionally biased region" description="Basic and acidic residues" evidence="3">
    <location>
        <begin position="524"/>
        <end position="538"/>
    </location>
</feature>
<sequence>MEMKETATGVERSEPGDSEQDEEDVYEVERIIDMRTEEGEVLYRVRWKNYTSDEDTWEPEAHLEDCREVLLAYRKKLAESRPTAVEVEVARALGDSAVQERQLAVTPKGIVGTQEEEQQQVKLTASGLQRDLAPKKLQMNSDLFDVDSDSVSDQRNLSSPRKKKNNLVEDLPPETHTKKKKKEKKKLRQEKVLPGPQSDRTETSDEDGVSTHTESIFETKRALESDDDVEAVTSPKKRKKEKSIDRKHWVKDKAKDSRKHKKSREGKNRKEYWNMLDSSEEEDKLATADGELSETSKSQTEKAVKPAEKPHHVQGEELTTSKPKQKQSKSGLKLQGIRDLIHQKNSKKPQAPPILESTHQKLKKLMSIKSQSKAPRSGTEDEPSRPSSDSSDVPAAMSVKRKSKSKVLEAAIQHTASSSPSSSSSSAAIATKEDEAKPEVGSASGPKGKSSAKLEDSVEKDHPASTNLFEKFLLNCEAKDRVPRRQSTQPSENRAEQAKTATPKTTGKAEKKTKTLKESLAQKLEADRTEKAKKDAKIPEAPGQAKNPAILEVEEKSDGQGARHEKGDRRTERREEQKAEEATESRVTGVPWEKPGEVREHKERGEEPRERRDEPRGKGEESRGRAEEPRERREEPRERKERMEDTRGCRSERMEDTRGCRSERKLAADVASPEPADEAVVPGRMKERKRRREDSEPRLYIACEDNQDPQDLLGHNDGTKELPADRGQTALNIGVDLKLDWMTLDDFQKHLNGDDEIISAAALSPGELRDAVKSGDYLAVKLALSSKEDYNLDQEDSSGMSLAMLTAAGGAG</sequence>
<dbReference type="GO" id="GO:0005634">
    <property type="term" value="C:nucleus"/>
    <property type="evidence" value="ECO:0007669"/>
    <property type="project" value="UniProtKB-SubCell"/>
</dbReference>
<protein>
    <recommendedName>
        <fullName evidence="4">Chromo domain-containing protein</fullName>
    </recommendedName>
</protein>
<feature type="compositionally biased region" description="Low complexity" evidence="3">
    <location>
        <begin position="318"/>
        <end position="335"/>
    </location>
</feature>
<feature type="compositionally biased region" description="Low complexity" evidence="3">
    <location>
        <begin position="441"/>
        <end position="451"/>
    </location>
</feature>
<dbReference type="CDD" id="cd18633">
    <property type="entry name" value="CD_MMP8"/>
    <property type="match status" value="1"/>
</dbReference>
<feature type="compositionally biased region" description="Basic and acidic residues" evidence="3">
    <location>
        <begin position="594"/>
        <end position="667"/>
    </location>
</feature>
<feature type="compositionally biased region" description="Basic and acidic residues" evidence="3">
    <location>
        <begin position="553"/>
        <end position="584"/>
    </location>
</feature>
<dbReference type="FunFam" id="2.40.50.40:FF:000022">
    <property type="entry name" value="M-phase phosphoprotein 8"/>
    <property type="match status" value="1"/>
</dbReference>
<keyword evidence="6" id="KW-1185">Reference proteome</keyword>
<comment type="caution">
    <text evidence="5">The sequence shown here is derived from an EMBL/GenBank/DDBJ whole genome shotgun (WGS) entry which is preliminary data.</text>
</comment>
<feature type="region of interest" description="Disordered" evidence="3">
    <location>
        <begin position="480"/>
        <end position="725"/>
    </location>
</feature>
<feature type="compositionally biased region" description="Basic residues" evidence="3">
    <location>
        <begin position="177"/>
        <end position="188"/>
    </location>
</feature>
<dbReference type="InterPro" id="IPR000953">
    <property type="entry name" value="Chromo/chromo_shadow_dom"/>
</dbReference>
<dbReference type="InterPro" id="IPR023779">
    <property type="entry name" value="Chromodomain_CS"/>
</dbReference>
<feature type="region of interest" description="Disordered" evidence="3">
    <location>
        <begin position="1"/>
        <end position="25"/>
    </location>
</feature>
<feature type="compositionally biased region" description="Low complexity" evidence="3">
    <location>
        <begin position="416"/>
        <end position="428"/>
    </location>
</feature>
<evidence type="ECO:0000259" key="4">
    <source>
        <dbReference type="PROSITE" id="PS50013"/>
    </source>
</evidence>
<evidence type="ECO:0000256" key="2">
    <source>
        <dbReference type="ARBA" id="ARBA00023242"/>
    </source>
</evidence>
<dbReference type="SUPFAM" id="SSF54160">
    <property type="entry name" value="Chromo domain-like"/>
    <property type="match status" value="1"/>
</dbReference>
<dbReference type="InterPro" id="IPR023780">
    <property type="entry name" value="Chromo_domain"/>
</dbReference>
<feature type="compositionally biased region" description="Basic and acidic residues" evidence="3">
    <location>
        <begin position="507"/>
        <end position="517"/>
    </location>
</feature>
<dbReference type="EMBL" id="JAINUF010000009">
    <property type="protein sequence ID" value="KAJ8350947.1"/>
    <property type="molecule type" value="Genomic_DNA"/>
</dbReference>
<organism evidence="5 6">
    <name type="scientific">Synaphobranchus kaupii</name>
    <name type="common">Kaup's arrowtooth eel</name>
    <dbReference type="NCBI Taxonomy" id="118154"/>
    <lineage>
        <taxon>Eukaryota</taxon>
        <taxon>Metazoa</taxon>
        <taxon>Chordata</taxon>
        <taxon>Craniata</taxon>
        <taxon>Vertebrata</taxon>
        <taxon>Euteleostomi</taxon>
        <taxon>Actinopterygii</taxon>
        <taxon>Neopterygii</taxon>
        <taxon>Teleostei</taxon>
        <taxon>Anguilliformes</taxon>
        <taxon>Synaphobranchidae</taxon>
        <taxon>Synaphobranchus</taxon>
    </lineage>
</organism>
<feature type="region of interest" description="Disordered" evidence="3">
    <location>
        <begin position="132"/>
        <end position="466"/>
    </location>
</feature>
<dbReference type="PROSITE" id="PS00598">
    <property type="entry name" value="CHROMO_1"/>
    <property type="match status" value="1"/>
</dbReference>
<dbReference type="OrthoDB" id="5376140at2759"/>
<dbReference type="Pfam" id="PF00385">
    <property type="entry name" value="Chromo"/>
    <property type="match status" value="1"/>
</dbReference>
<dbReference type="Proteomes" id="UP001152622">
    <property type="component" value="Chromosome 9"/>
</dbReference>
<evidence type="ECO:0000256" key="1">
    <source>
        <dbReference type="ARBA" id="ARBA00004123"/>
    </source>
</evidence>
<dbReference type="PROSITE" id="PS50013">
    <property type="entry name" value="CHROMO_2"/>
    <property type="match status" value="1"/>
</dbReference>
<evidence type="ECO:0000313" key="5">
    <source>
        <dbReference type="EMBL" id="KAJ8350947.1"/>
    </source>
</evidence>
<dbReference type="SMART" id="SM00298">
    <property type="entry name" value="CHROMO"/>
    <property type="match status" value="1"/>
</dbReference>
<evidence type="ECO:0000313" key="6">
    <source>
        <dbReference type="Proteomes" id="UP001152622"/>
    </source>
</evidence>